<gene>
    <name evidence="1" type="ORF">TASK_LOCUS825</name>
</gene>
<sequence length="71" mass="8230">MTISRFLGENEELVPGETYQYLPSIQPERFIMYEPTSGRAKSVWRYPVPPMPSIEQDSLPTVKRAQFLRIG</sequence>
<dbReference type="OrthoDB" id="10285922at2759"/>
<reference evidence="1 2" key="2">
    <citation type="submission" date="2018-11" db="EMBL/GenBank/DDBJ databases">
        <authorList>
            <consortium name="Pathogen Informatics"/>
        </authorList>
    </citation>
    <scope>NUCLEOTIDE SEQUENCE [LARGE SCALE GENOMIC DNA]</scope>
</reference>
<evidence type="ECO:0000313" key="2">
    <source>
        <dbReference type="Proteomes" id="UP000282613"/>
    </source>
</evidence>
<name>A0A0R3VU57_TAEAS</name>
<dbReference type="AlphaFoldDB" id="A0A0R3VU57"/>
<organism evidence="3">
    <name type="scientific">Taenia asiatica</name>
    <name type="common">Asian tapeworm</name>
    <dbReference type="NCBI Taxonomy" id="60517"/>
    <lineage>
        <taxon>Eukaryota</taxon>
        <taxon>Metazoa</taxon>
        <taxon>Spiralia</taxon>
        <taxon>Lophotrochozoa</taxon>
        <taxon>Platyhelminthes</taxon>
        <taxon>Cestoda</taxon>
        <taxon>Eucestoda</taxon>
        <taxon>Cyclophyllidea</taxon>
        <taxon>Taeniidae</taxon>
        <taxon>Taenia</taxon>
    </lineage>
</organism>
<proteinExistence type="predicted"/>
<dbReference type="EMBL" id="UYRS01000133">
    <property type="protein sequence ID" value="VDK21930.1"/>
    <property type="molecule type" value="Genomic_DNA"/>
</dbReference>
<evidence type="ECO:0000313" key="1">
    <source>
        <dbReference type="EMBL" id="VDK21930.1"/>
    </source>
</evidence>
<dbReference type="WBParaSite" id="TASK_0000082401-mRNA-1">
    <property type="protein sequence ID" value="TASK_0000082401-mRNA-1"/>
    <property type="gene ID" value="TASK_0000082401"/>
</dbReference>
<keyword evidence="2" id="KW-1185">Reference proteome</keyword>
<reference evidence="3" key="1">
    <citation type="submission" date="2017-02" db="UniProtKB">
        <authorList>
            <consortium name="WormBaseParasite"/>
        </authorList>
    </citation>
    <scope>IDENTIFICATION</scope>
</reference>
<accession>A0A0R3VU57</accession>
<evidence type="ECO:0000313" key="3">
    <source>
        <dbReference type="WBParaSite" id="TASK_0000082401-mRNA-1"/>
    </source>
</evidence>
<protein>
    <submittedName>
        <fullName evidence="3">Uma2 domain-containing protein</fullName>
    </submittedName>
</protein>
<dbReference type="Proteomes" id="UP000282613">
    <property type="component" value="Unassembled WGS sequence"/>
</dbReference>